<protein>
    <submittedName>
        <fullName evidence="3">SHOCT domain-containing protein</fullName>
    </submittedName>
</protein>
<dbReference type="InterPro" id="IPR018649">
    <property type="entry name" value="SHOCT"/>
</dbReference>
<comment type="caution">
    <text evidence="3">The sequence shown here is derived from an EMBL/GenBank/DDBJ whole genome shotgun (WGS) entry which is preliminary data.</text>
</comment>
<dbReference type="RefSeq" id="WP_131915410.1">
    <property type="nucleotide sequence ID" value="NZ_SMLG01000002.1"/>
</dbReference>
<keyword evidence="1" id="KW-0812">Transmembrane</keyword>
<dbReference type="Pfam" id="PF09851">
    <property type="entry name" value="SHOCT"/>
    <property type="match status" value="1"/>
</dbReference>
<gene>
    <name evidence="3" type="ORF">E0I26_04820</name>
</gene>
<keyword evidence="1" id="KW-1133">Transmembrane helix</keyword>
<evidence type="ECO:0000313" key="3">
    <source>
        <dbReference type="EMBL" id="TDE46061.1"/>
    </source>
</evidence>
<sequence>MGYSKKRFARGEITKEEFEEKKIFLTKIKPKNKLLYVFLNVFIVVIIILFLF</sequence>
<evidence type="ECO:0000256" key="1">
    <source>
        <dbReference type="SAM" id="Phobius"/>
    </source>
</evidence>
<evidence type="ECO:0000313" key="4">
    <source>
        <dbReference type="Proteomes" id="UP000294814"/>
    </source>
</evidence>
<keyword evidence="1" id="KW-0472">Membrane</keyword>
<feature type="domain" description="SHOCT" evidence="2">
    <location>
        <begin position="5"/>
        <end position="22"/>
    </location>
</feature>
<dbReference type="EMBL" id="SMLG01000002">
    <property type="protein sequence ID" value="TDE46061.1"/>
    <property type="molecule type" value="Genomic_DNA"/>
</dbReference>
<organism evidence="3 4">
    <name type="scientific">Flavobacterium rhamnosiphilum</name>
    <dbReference type="NCBI Taxonomy" id="2541724"/>
    <lineage>
        <taxon>Bacteria</taxon>
        <taxon>Pseudomonadati</taxon>
        <taxon>Bacteroidota</taxon>
        <taxon>Flavobacteriia</taxon>
        <taxon>Flavobacteriales</taxon>
        <taxon>Flavobacteriaceae</taxon>
        <taxon>Flavobacterium</taxon>
    </lineage>
</organism>
<dbReference type="AlphaFoldDB" id="A0A4R5FB55"/>
<evidence type="ECO:0000259" key="2">
    <source>
        <dbReference type="Pfam" id="PF09851"/>
    </source>
</evidence>
<reference evidence="3 4" key="1">
    <citation type="submission" date="2019-03" db="EMBL/GenBank/DDBJ databases">
        <title>Novel species of Flavobacterium.</title>
        <authorList>
            <person name="Liu Q."/>
            <person name="Xin Y.-H."/>
        </authorList>
    </citation>
    <scope>NUCLEOTIDE SEQUENCE [LARGE SCALE GENOMIC DNA]</scope>
    <source>
        <strain evidence="3 4">LB3P52</strain>
    </source>
</reference>
<dbReference type="Proteomes" id="UP000294814">
    <property type="component" value="Unassembled WGS sequence"/>
</dbReference>
<keyword evidence="4" id="KW-1185">Reference proteome</keyword>
<accession>A0A4R5FB55</accession>
<feature type="transmembrane region" description="Helical" evidence="1">
    <location>
        <begin position="34"/>
        <end position="51"/>
    </location>
</feature>
<name>A0A4R5FB55_9FLAO</name>
<proteinExistence type="predicted"/>